<dbReference type="RefSeq" id="XP_040629099.1">
    <property type="nucleotide sequence ID" value="XM_040772611.1"/>
</dbReference>
<feature type="compositionally biased region" description="Basic and acidic residues" evidence="1">
    <location>
        <begin position="394"/>
        <end position="404"/>
    </location>
</feature>
<feature type="region of interest" description="Disordered" evidence="1">
    <location>
        <begin position="391"/>
        <end position="415"/>
    </location>
</feature>
<reference evidence="2 3" key="1">
    <citation type="journal article" date="2012" name="Science">
        <title>The Paleozoic origin of enzymatic lignin decomposition reconstructed from 31 fungal genomes.</title>
        <authorList>
            <person name="Floudas D."/>
            <person name="Binder M."/>
            <person name="Riley R."/>
            <person name="Barry K."/>
            <person name="Blanchette R.A."/>
            <person name="Henrissat B."/>
            <person name="Martinez A.T."/>
            <person name="Otillar R."/>
            <person name="Spatafora J.W."/>
            <person name="Yadav J.S."/>
            <person name="Aerts A."/>
            <person name="Benoit I."/>
            <person name="Boyd A."/>
            <person name="Carlson A."/>
            <person name="Copeland A."/>
            <person name="Coutinho P.M."/>
            <person name="de Vries R.P."/>
            <person name="Ferreira P."/>
            <person name="Findley K."/>
            <person name="Foster B."/>
            <person name="Gaskell J."/>
            <person name="Glotzer D."/>
            <person name="Gorecki P."/>
            <person name="Heitman J."/>
            <person name="Hesse C."/>
            <person name="Hori C."/>
            <person name="Igarashi K."/>
            <person name="Jurgens J.A."/>
            <person name="Kallen N."/>
            <person name="Kersten P."/>
            <person name="Kohler A."/>
            <person name="Kuees U."/>
            <person name="Kumar T.K.A."/>
            <person name="Kuo A."/>
            <person name="LaButti K."/>
            <person name="Larrondo L.F."/>
            <person name="Lindquist E."/>
            <person name="Ling A."/>
            <person name="Lombard V."/>
            <person name="Lucas S."/>
            <person name="Lundell T."/>
            <person name="Martin R."/>
            <person name="McLaughlin D.J."/>
            <person name="Morgenstern I."/>
            <person name="Morin E."/>
            <person name="Murat C."/>
            <person name="Nagy L.G."/>
            <person name="Nolan M."/>
            <person name="Ohm R.A."/>
            <person name="Patyshakuliyeva A."/>
            <person name="Rokas A."/>
            <person name="Ruiz-Duenas F.J."/>
            <person name="Sabat G."/>
            <person name="Salamov A."/>
            <person name="Samejima M."/>
            <person name="Schmutz J."/>
            <person name="Slot J.C."/>
            <person name="St John F."/>
            <person name="Stenlid J."/>
            <person name="Sun H."/>
            <person name="Sun S."/>
            <person name="Syed K."/>
            <person name="Tsang A."/>
            <person name="Wiebenga A."/>
            <person name="Young D."/>
            <person name="Pisabarro A."/>
            <person name="Eastwood D.C."/>
            <person name="Martin F."/>
            <person name="Cullen D."/>
            <person name="Grigoriev I.V."/>
            <person name="Hibbett D.S."/>
        </authorList>
    </citation>
    <scope>NUCLEOTIDE SEQUENCE [LARGE SCALE GENOMIC DNA]</scope>
    <source>
        <strain evidence="2 3">DJM-731 SS1</strain>
    </source>
</reference>
<evidence type="ECO:0000256" key="1">
    <source>
        <dbReference type="SAM" id="MobiDB-lite"/>
    </source>
</evidence>
<dbReference type="GeneID" id="63687673"/>
<dbReference type="HOGENOM" id="CLU_662256_0_0_1"/>
<name>M5G8N8_DACPD</name>
<dbReference type="OrthoDB" id="107110at2759"/>
<dbReference type="Proteomes" id="UP000030653">
    <property type="component" value="Unassembled WGS sequence"/>
</dbReference>
<gene>
    <name evidence="2" type="ORF">DACRYDRAFT_21934</name>
</gene>
<dbReference type="STRING" id="1858805.M5G8N8"/>
<dbReference type="PANTHER" id="PTHR33266:SF1">
    <property type="entry name" value="F-BOX DOMAIN-CONTAINING PROTEIN"/>
    <property type="match status" value="1"/>
</dbReference>
<feature type="compositionally biased region" description="Basic residues" evidence="1">
    <location>
        <begin position="406"/>
        <end position="415"/>
    </location>
</feature>
<dbReference type="PANTHER" id="PTHR33266">
    <property type="entry name" value="CHROMOSOME 15, WHOLE GENOME SHOTGUN SEQUENCE"/>
    <property type="match status" value="1"/>
</dbReference>
<accession>M5G8N8</accession>
<organism evidence="2 3">
    <name type="scientific">Dacryopinax primogenitus (strain DJM 731)</name>
    <name type="common">Brown rot fungus</name>
    <dbReference type="NCBI Taxonomy" id="1858805"/>
    <lineage>
        <taxon>Eukaryota</taxon>
        <taxon>Fungi</taxon>
        <taxon>Dikarya</taxon>
        <taxon>Basidiomycota</taxon>
        <taxon>Agaricomycotina</taxon>
        <taxon>Dacrymycetes</taxon>
        <taxon>Dacrymycetales</taxon>
        <taxon>Dacrymycetaceae</taxon>
        <taxon>Dacryopinax</taxon>
    </lineage>
</organism>
<dbReference type="EMBL" id="JH795862">
    <property type="protein sequence ID" value="EJU02202.1"/>
    <property type="molecule type" value="Genomic_DNA"/>
</dbReference>
<protein>
    <submittedName>
        <fullName evidence="2">Uncharacterized protein</fullName>
    </submittedName>
</protein>
<keyword evidence="3" id="KW-1185">Reference proteome</keyword>
<sequence>MCRQSRILFRRRAEHTVDNNVGFNLVTFAMEKLLGTSATSHYDDGQNLAILARRIPIDMRTNTSAALMLTNRQLAQHMRVLYAVTDDNETLITGSPSEPIVSEGAKTAMSHTGFDVVNALGGILKSPGISVGERGEMMAELLLILASDAATVEAKGKFSIPTFFEHLLTDSSWNVLKGTSASRGAKEFHAGTFQHTFKNSYGNFNHIIKVHNNVLESKSWYRHLSRRAGISARFGERGIDGAFPITINGTKIAPDNISCLVFQIKAVEAMQRPSKLVFDKMDDPVLGTDDSDDTDSTSAKPVIRLVFSLRSHEKDVIVMKYTDDYDNELLTWDIFVLFSSLRAVKKNPKAWQTVLDMASSEGKMYGSNVTLMGMDPGAGIGDNFWPNWVTTGKKTTEDGSEAKAKASSKGKGRAK</sequence>
<evidence type="ECO:0000313" key="3">
    <source>
        <dbReference type="Proteomes" id="UP000030653"/>
    </source>
</evidence>
<dbReference type="AlphaFoldDB" id="M5G8N8"/>
<evidence type="ECO:0000313" key="2">
    <source>
        <dbReference type="EMBL" id="EJU02202.1"/>
    </source>
</evidence>
<proteinExistence type="predicted"/>